<dbReference type="Pfam" id="PF00440">
    <property type="entry name" value="TetR_N"/>
    <property type="match status" value="1"/>
</dbReference>
<dbReference type="PANTHER" id="PTHR30055">
    <property type="entry name" value="HTH-TYPE TRANSCRIPTIONAL REGULATOR RUTR"/>
    <property type="match status" value="1"/>
</dbReference>
<dbReference type="InterPro" id="IPR036271">
    <property type="entry name" value="Tet_transcr_reg_TetR-rel_C_sf"/>
</dbReference>
<evidence type="ECO:0000259" key="6">
    <source>
        <dbReference type="PROSITE" id="PS50977"/>
    </source>
</evidence>
<dbReference type="Proteomes" id="UP001592531">
    <property type="component" value="Unassembled WGS sequence"/>
</dbReference>
<keyword evidence="3" id="KW-0804">Transcription</keyword>
<keyword evidence="8" id="KW-1185">Reference proteome</keyword>
<feature type="domain" description="HTH tetR-type" evidence="6">
    <location>
        <begin position="23"/>
        <end position="82"/>
    </location>
</feature>
<dbReference type="EMBL" id="JBHFAB010000005">
    <property type="protein sequence ID" value="MFC1416817.1"/>
    <property type="molecule type" value="Genomic_DNA"/>
</dbReference>
<feature type="region of interest" description="Disordered" evidence="5">
    <location>
        <begin position="1"/>
        <end position="22"/>
    </location>
</feature>
<dbReference type="InterPro" id="IPR049445">
    <property type="entry name" value="TetR_SbtR-like_C"/>
</dbReference>
<evidence type="ECO:0000313" key="7">
    <source>
        <dbReference type="EMBL" id="MFC1416817.1"/>
    </source>
</evidence>
<name>A0ABV6VST9_9ACTN</name>
<dbReference type="SUPFAM" id="SSF48498">
    <property type="entry name" value="Tetracyclin repressor-like, C-terminal domain"/>
    <property type="match status" value="1"/>
</dbReference>
<dbReference type="InterPro" id="IPR050109">
    <property type="entry name" value="HTH-type_TetR-like_transc_reg"/>
</dbReference>
<evidence type="ECO:0000256" key="1">
    <source>
        <dbReference type="ARBA" id="ARBA00023015"/>
    </source>
</evidence>
<evidence type="ECO:0000256" key="3">
    <source>
        <dbReference type="ARBA" id="ARBA00023163"/>
    </source>
</evidence>
<evidence type="ECO:0000256" key="5">
    <source>
        <dbReference type="SAM" id="MobiDB-lite"/>
    </source>
</evidence>
<dbReference type="PRINTS" id="PR00455">
    <property type="entry name" value="HTHTETR"/>
</dbReference>
<organism evidence="7 8">
    <name type="scientific">Streptacidiphilus cavernicola</name>
    <dbReference type="NCBI Taxonomy" id="3342716"/>
    <lineage>
        <taxon>Bacteria</taxon>
        <taxon>Bacillati</taxon>
        <taxon>Actinomycetota</taxon>
        <taxon>Actinomycetes</taxon>
        <taxon>Kitasatosporales</taxon>
        <taxon>Streptomycetaceae</taxon>
        <taxon>Streptacidiphilus</taxon>
    </lineage>
</organism>
<reference evidence="7 8" key="1">
    <citation type="submission" date="2024-09" db="EMBL/GenBank/DDBJ databases">
        <authorList>
            <person name="Lee S.D."/>
        </authorList>
    </citation>
    <scope>NUCLEOTIDE SEQUENCE [LARGE SCALE GENOMIC DNA]</scope>
    <source>
        <strain evidence="7 8">N8-3</strain>
    </source>
</reference>
<sequence>MTATEPARSTPPPTPRPMRADARRNYERLVAVATEAFLEDGATASMDDIAKRAQVGPGTLYRHFPNRQDLLAAVLQQWMQSVLDDAEPLLTADDPAQALGTWLSRLVAHVTSFRGLTAALLPTEPSPESPGRVLHSALDVLLTRAQDSGQIRRDVGMKDVLMLIGGIAWACSTGKPVDTDKLVGLIMDGLRVQP</sequence>
<dbReference type="Gene3D" id="1.10.357.10">
    <property type="entry name" value="Tetracycline Repressor, domain 2"/>
    <property type="match status" value="1"/>
</dbReference>
<evidence type="ECO:0000313" key="8">
    <source>
        <dbReference type="Proteomes" id="UP001592531"/>
    </source>
</evidence>
<comment type="caution">
    <text evidence="7">The sequence shown here is derived from an EMBL/GenBank/DDBJ whole genome shotgun (WGS) entry which is preliminary data.</text>
</comment>
<dbReference type="SUPFAM" id="SSF46689">
    <property type="entry name" value="Homeodomain-like"/>
    <property type="match status" value="1"/>
</dbReference>
<dbReference type="InterPro" id="IPR009057">
    <property type="entry name" value="Homeodomain-like_sf"/>
</dbReference>
<gene>
    <name evidence="7" type="ORF">ACEZDE_09190</name>
</gene>
<dbReference type="RefSeq" id="WP_380534369.1">
    <property type="nucleotide sequence ID" value="NZ_JBHFAB010000005.1"/>
</dbReference>
<keyword evidence="1" id="KW-0805">Transcription regulation</keyword>
<evidence type="ECO:0000256" key="2">
    <source>
        <dbReference type="ARBA" id="ARBA00023125"/>
    </source>
</evidence>
<proteinExistence type="predicted"/>
<dbReference type="InterPro" id="IPR001647">
    <property type="entry name" value="HTH_TetR"/>
</dbReference>
<dbReference type="Pfam" id="PF21597">
    <property type="entry name" value="TetR_C_43"/>
    <property type="match status" value="1"/>
</dbReference>
<accession>A0ABV6VST9</accession>
<keyword evidence="2 4" id="KW-0238">DNA-binding</keyword>
<protein>
    <submittedName>
        <fullName evidence="7">TetR/AcrR family transcriptional regulator</fullName>
    </submittedName>
</protein>
<evidence type="ECO:0000256" key="4">
    <source>
        <dbReference type="PROSITE-ProRule" id="PRU00335"/>
    </source>
</evidence>
<dbReference type="PANTHER" id="PTHR30055:SF234">
    <property type="entry name" value="HTH-TYPE TRANSCRIPTIONAL REGULATOR BETI"/>
    <property type="match status" value="1"/>
</dbReference>
<feature type="DNA-binding region" description="H-T-H motif" evidence="4">
    <location>
        <begin position="45"/>
        <end position="64"/>
    </location>
</feature>
<dbReference type="PROSITE" id="PS50977">
    <property type="entry name" value="HTH_TETR_2"/>
    <property type="match status" value="1"/>
</dbReference>